<name>A0AAI9IGI1_9BURK</name>
<sequence length="67" mass="6512">MLPPDEGRALPVTAGTVAAGAVVTDAVATGAVLVAVAAAGALSAQAWAQATSVPPMRSRADTRPARC</sequence>
<evidence type="ECO:0000313" key="2">
    <source>
        <dbReference type="Proteomes" id="UP000006772"/>
    </source>
</evidence>
<comment type="caution">
    <text evidence="1">The sequence shown here is derived from an EMBL/GenBank/DDBJ whole genome shotgun (WGS) entry which is preliminary data.</text>
</comment>
<accession>A0AAI9IGI1</accession>
<organism evidence="1 2">
    <name type="scientific">Herbaspirillum frisingense GSF30</name>
    <dbReference type="NCBI Taxonomy" id="864073"/>
    <lineage>
        <taxon>Bacteria</taxon>
        <taxon>Pseudomonadati</taxon>
        <taxon>Pseudomonadota</taxon>
        <taxon>Betaproteobacteria</taxon>
        <taxon>Burkholderiales</taxon>
        <taxon>Oxalobacteraceae</taxon>
        <taxon>Herbaspirillum</taxon>
    </lineage>
</organism>
<protein>
    <submittedName>
        <fullName evidence="1">Uncharacterized protein</fullName>
    </submittedName>
</protein>
<reference evidence="1 2" key="1">
    <citation type="journal article" date="2013" name="Front. Microbiol.">
        <title>The genome of the endophytic bacterium H. frisingense GSF30(T) identifies diverse strategies in the Herbaspirillum genus to interact with plants.</title>
        <authorList>
            <person name="Straub D."/>
            <person name="Rothballer M."/>
            <person name="Hartmann A."/>
            <person name="Ludewig U."/>
        </authorList>
    </citation>
    <scope>NUCLEOTIDE SEQUENCE [LARGE SCALE GENOMIC DNA]</scope>
    <source>
        <strain evidence="1 2">GSF30</strain>
    </source>
</reference>
<proteinExistence type="predicted"/>
<dbReference type="Proteomes" id="UP000006772">
    <property type="component" value="Unassembled WGS sequence"/>
</dbReference>
<gene>
    <name evidence="1" type="ORF">HFRIS_007434</name>
</gene>
<dbReference type="AlphaFoldDB" id="A0AAI9IGI1"/>
<evidence type="ECO:0000313" key="1">
    <source>
        <dbReference type="EMBL" id="EOA05560.1"/>
    </source>
</evidence>
<dbReference type="EMBL" id="AEEC02000007">
    <property type="protein sequence ID" value="EOA05560.1"/>
    <property type="molecule type" value="Genomic_DNA"/>
</dbReference>